<gene>
    <name evidence="8" type="ORF">ACFFVI_06605</name>
</gene>
<feature type="transmembrane region" description="Helical" evidence="6">
    <location>
        <begin position="65"/>
        <end position="86"/>
    </location>
</feature>
<feature type="transmembrane region" description="Helical" evidence="6">
    <location>
        <begin position="33"/>
        <end position="53"/>
    </location>
</feature>
<dbReference type="InterPro" id="IPR000620">
    <property type="entry name" value="EamA_dom"/>
</dbReference>
<protein>
    <submittedName>
        <fullName evidence="8">DMT family transporter</fullName>
    </submittedName>
</protein>
<feature type="transmembrane region" description="Helical" evidence="6">
    <location>
        <begin position="124"/>
        <end position="143"/>
    </location>
</feature>
<feature type="transmembrane region" description="Helical" evidence="6">
    <location>
        <begin position="182"/>
        <end position="201"/>
    </location>
</feature>
<feature type="transmembrane region" description="Helical" evidence="6">
    <location>
        <begin position="98"/>
        <end position="117"/>
    </location>
</feature>
<comment type="similarity">
    <text evidence="2">Belongs to the EamA transporter family.</text>
</comment>
<evidence type="ECO:0000313" key="8">
    <source>
        <dbReference type="EMBL" id="MFB9376634.1"/>
    </source>
</evidence>
<dbReference type="PANTHER" id="PTHR32322:SF2">
    <property type="entry name" value="EAMA DOMAIN-CONTAINING PROTEIN"/>
    <property type="match status" value="1"/>
</dbReference>
<proteinExistence type="inferred from homology"/>
<name>A0ABV5LRD8_9ACTN</name>
<evidence type="ECO:0000256" key="3">
    <source>
        <dbReference type="ARBA" id="ARBA00022692"/>
    </source>
</evidence>
<feature type="transmembrane region" description="Helical" evidence="6">
    <location>
        <begin position="244"/>
        <end position="263"/>
    </location>
</feature>
<feature type="domain" description="EamA" evidence="7">
    <location>
        <begin position="5"/>
        <end position="140"/>
    </location>
</feature>
<evidence type="ECO:0000256" key="6">
    <source>
        <dbReference type="SAM" id="Phobius"/>
    </source>
</evidence>
<feature type="transmembrane region" description="Helical" evidence="6">
    <location>
        <begin position="269"/>
        <end position="286"/>
    </location>
</feature>
<accession>A0ABV5LRD8</accession>
<evidence type="ECO:0000256" key="5">
    <source>
        <dbReference type="ARBA" id="ARBA00023136"/>
    </source>
</evidence>
<reference evidence="8 9" key="1">
    <citation type="submission" date="2024-09" db="EMBL/GenBank/DDBJ databases">
        <authorList>
            <person name="Sun Q."/>
            <person name="Mori K."/>
        </authorList>
    </citation>
    <scope>NUCLEOTIDE SEQUENCE [LARGE SCALE GENOMIC DNA]</scope>
    <source>
        <strain evidence="8 9">TISTR 1856</strain>
    </source>
</reference>
<dbReference type="InterPro" id="IPR050638">
    <property type="entry name" value="AA-Vitamin_Transporters"/>
</dbReference>
<keyword evidence="4 6" id="KW-1133">Transmembrane helix</keyword>
<dbReference type="PANTHER" id="PTHR32322">
    <property type="entry name" value="INNER MEMBRANE TRANSPORTER"/>
    <property type="match status" value="1"/>
</dbReference>
<organism evidence="8 9">
    <name type="scientific">Kineococcus gynurae</name>
    <dbReference type="NCBI Taxonomy" id="452979"/>
    <lineage>
        <taxon>Bacteria</taxon>
        <taxon>Bacillati</taxon>
        <taxon>Actinomycetota</taxon>
        <taxon>Actinomycetes</taxon>
        <taxon>Kineosporiales</taxon>
        <taxon>Kineosporiaceae</taxon>
        <taxon>Kineococcus</taxon>
    </lineage>
</organism>
<dbReference type="SUPFAM" id="SSF103481">
    <property type="entry name" value="Multidrug resistance efflux transporter EmrE"/>
    <property type="match status" value="2"/>
</dbReference>
<dbReference type="EMBL" id="JBHMDM010000004">
    <property type="protein sequence ID" value="MFB9376634.1"/>
    <property type="molecule type" value="Genomic_DNA"/>
</dbReference>
<dbReference type="Proteomes" id="UP001589748">
    <property type="component" value="Unassembled WGS sequence"/>
</dbReference>
<keyword evidence="9" id="KW-1185">Reference proteome</keyword>
<dbReference type="Pfam" id="PF00892">
    <property type="entry name" value="EamA"/>
    <property type="match status" value="2"/>
</dbReference>
<keyword evidence="3 6" id="KW-0812">Transmembrane</keyword>
<keyword evidence="5 6" id="KW-0472">Membrane</keyword>
<dbReference type="InterPro" id="IPR037185">
    <property type="entry name" value="EmrE-like"/>
</dbReference>
<comment type="subcellular location">
    <subcellularLocation>
        <location evidence="1">Membrane</location>
        <topology evidence="1">Multi-pass membrane protein</topology>
    </subcellularLocation>
</comment>
<sequence>MTRRAALLFALLSLAWGIPYLLIKVAGEELSPALLVLARTGVAALVLLPLVLLRRADRAALPAVLRRWPVIALYAVVEIVVPWIFLTRAEQDLPSSTTAMLISAVPVVGVAIAALTGRAEQLGAPGWIGLALGTAGVAALVGLDVAGSSLGAVAEVAVVVVGYAIGPAILARKLSDLPGLPVMTVALGTAALGSVPLVALGGGLPATLPSTEVLVSVGVLAVVCTAFAFVAMFALVNEIGPVRGLAFVYVNPLVAVLAGAFLLGERVTVWTVAGFALVIAGSFLVTRRPAPAAAATVVRQRRRRLTVGV</sequence>
<feature type="transmembrane region" description="Helical" evidence="6">
    <location>
        <begin position="149"/>
        <end position="170"/>
    </location>
</feature>
<evidence type="ECO:0000259" key="7">
    <source>
        <dbReference type="Pfam" id="PF00892"/>
    </source>
</evidence>
<evidence type="ECO:0000313" key="9">
    <source>
        <dbReference type="Proteomes" id="UP001589748"/>
    </source>
</evidence>
<feature type="transmembrane region" description="Helical" evidence="6">
    <location>
        <begin position="213"/>
        <end position="237"/>
    </location>
</feature>
<evidence type="ECO:0000256" key="4">
    <source>
        <dbReference type="ARBA" id="ARBA00022989"/>
    </source>
</evidence>
<evidence type="ECO:0000256" key="1">
    <source>
        <dbReference type="ARBA" id="ARBA00004141"/>
    </source>
</evidence>
<evidence type="ECO:0000256" key="2">
    <source>
        <dbReference type="ARBA" id="ARBA00007362"/>
    </source>
</evidence>
<comment type="caution">
    <text evidence="8">The sequence shown here is derived from an EMBL/GenBank/DDBJ whole genome shotgun (WGS) entry which is preliminary data.</text>
</comment>
<feature type="domain" description="EamA" evidence="7">
    <location>
        <begin position="157"/>
        <end position="286"/>
    </location>
</feature>
<dbReference type="RefSeq" id="WP_380136034.1">
    <property type="nucleotide sequence ID" value="NZ_JBHLUI010000003.1"/>
</dbReference>